<name>A0A1B8ZJD1_9FLAO</name>
<dbReference type="OrthoDB" id="1259861at2"/>
<sequence length="258" mass="29741">MSTKNLKLTADHIDWSKMKVYEQSETGIKTDNILSETKGNFNKGFPGVNHQQLNELIKTDPPVTDNNLMKAADAPGMINKFYTCVSDSYEKRFLITETVLKDIFNNVNEAYIFLGEIENEGLIFMWQDSKEDQYYIVNNCDSKISITEQEFLDHKEFYARNLKGILDTYIPEGDPNPGNTKRFIVRDGVYQEFLRQSAKEPLLTFVVSFYPAMHLINEIYYNRLTFIMVVEKYVDGELKPADDTALYDRNGLCPPGNC</sequence>
<dbReference type="AlphaFoldDB" id="A0A1B8ZJD1"/>
<organism evidence="1 2">
    <name type="scientific">Chryseobacterium arthrosphaerae</name>
    <dbReference type="NCBI Taxonomy" id="651561"/>
    <lineage>
        <taxon>Bacteria</taxon>
        <taxon>Pseudomonadati</taxon>
        <taxon>Bacteroidota</taxon>
        <taxon>Flavobacteriia</taxon>
        <taxon>Flavobacteriales</taxon>
        <taxon>Weeksellaceae</taxon>
        <taxon>Chryseobacterium group</taxon>
        <taxon>Chryseobacterium</taxon>
    </lineage>
</organism>
<gene>
    <name evidence="1" type="ORF">BBI00_18610</name>
</gene>
<protein>
    <submittedName>
        <fullName evidence="1">Uncharacterized protein</fullName>
    </submittedName>
</protein>
<dbReference type="STRING" id="651561.BBI00_18610"/>
<dbReference type="EMBL" id="MAYG01000012">
    <property type="protein sequence ID" value="OCA71711.1"/>
    <property type="molecule type" value="Genomic_DNA"/>
</dbReference>
<dbReference type="RefSeq" id="WP_065400332.1">
    <property type="nucleotide sequence ID" value="NZ_MAYG01000012.1"/>
</dbReference>
<proteinExistence type="predicted"/>
<evidence type="ECO:0000313" key="1">
    <source>
        <dbReference type="EMBL" id="OCA71711.1"/>
    </source>
</evidence>
<accession>A0A1B8ZJD1</accession>
<comment type="caution">
    <text evidence="1">The sequence shown here is derived from an EMBL/GenBank/DDBJ whole genome shotgun (WGS) entry which is preliminary data.</text>
</comment>
<evidence type="ECO:0000313" key="2">
    <source>
        <dbReference type="Proteomes" id="UP000093432"/>
    </source>
</evidence>
<dbReference type="Proteomes" id="UP000093432">
    <property type="component" value="Unassembled WGS sequence"/>
</dbReference>
<reference evidence="2" key="1">
    <citation type="submission" date="2016-07" db="EMBL/GenBank/DDBJ databases">
        <authorList>
            <person name="Florea S."/>
            <person name="Webb J.S."/>
            <person name="Jaromczyk J."/>
            <person name="Schardl C.L."/>
        </authorList>
    </citation>
    <scope>NUCLEOTIDE SEQUENCE [LARGE SCALE GENOMIC DNA]</scope>
    <source>
        <strain evidence="2">CC-VM-7</strain>
    </source>
</reference>